<feature type="domain" description="SAM-dependent methyltransferase TRM5/TYW2-type" evidence="6">
    <location>
        <begin position="79"/>
        <end position="327"/>
    </location>
</feature>
<reference evidence="7" key="1">
    <citation type="submission" date="2020-11" db="EMBL/GenBank/DDBJ databases">
        <title>Carbohydrate-dependent, anaerobic sulfur respiration: A novel catabolism in halophilic archaea.</title>
        <authorList>
            <person name="Sorokin D.Y."/>
            <person name="Messina E."/>
            <person name="Smedile F."/>
            <person name="La Cono V."/>
            <person name="Hallsworth J.E."/>
            <person name="Yakimov M.M."/>
        </authorList>
    </citation>
    <scope>NUCLEOTIDE SEQUENCE</scope>
    <source>
        <strain evidence="7">HSR12-1</strain>
    </source>
</reference>
<dbReference type="InterPro" id="IPR030382">
    <property type="entry name" value="MeTrfase_TRM5/TYW2"/>
</dbReference>
<name>A0A897MUT1_9EURY</name>
<dbReference type="CDD" id="cd02440">
    <property type="entry name" value="AdoMet_MTases"/>
    <property type="match status" value="1"/>
</dbReference>
<dbReference type="PANTHER" id="PTHR23245:SF36">
    <property type="entry name" value="TRNA (GUANINE(37)-N1)-METHYLTRANSFERASE"/>
    <property type="match status" value="1"/>
</dbReference>
<evidence type="ECO:0000256" key="5">
    <source>
        <dbReference type="ARBA" id="ARBA00022694"/>
    </source>
</evidence>
<keyword evidence="1" id="KW-0963">Cytoplasm</keyword>
<dbReference type="InterPro" id="IPR056743">
    <property type="entry name" value="TRM5-TYW2-like_MTfase"/>
</dbReference>
<dbReference type="PROSITE" id="PS51684">
    <property type="entry name" value="SAM_MT_TRM5_TYW2"/>
    <property type="match status" value="1"/>
</dbReference>
<keyword evidence="4" id="KW-0949">S-adenosyl-L-methionine</keyword>
<dbReference type="SUPFAM" id="SSF53335">
    <property type="entry name" value="S-adenosyl-L-methionine-dependent methyltransferases"/>
    <property type="match status" value="1"/>
</dbReference>
<dbReference type="Gene3D" id="3.30.300.110">
    <property type="entry name" value="Met-10+ protein-like domains"/>
    <property type="match status" value="1"/>
</dbReference>
<accession>A0A897MUT1</accession>
<protein>
    <submittedName>
        <fullName evidence="7">Wybutosine (YW) biosynthesis enzyme, Trm5 methyltransferase</fullName>
    </submittedName>
</protein>
<proteinExistence type="predicted"/>
<dbReference type="Proteomes" id="UP000663525">
    <property type="component" value="Chromosome"/>
</dbReference>
<keyword evidence="5" id="KW-0819">tRNA processing</keyword>
<dbReference type="GeneID" id="68855156"/>
<evidence type="ECO:0000259" key="6">
    <source>
        <dbReference type="PROSITE" id="PS51684"/>
    </source>
</evidence>
<dbReference type="FunFam" id="3.40.50.150:FF:000131">
    <property type="entry name" value="tRNA wybutosine-synthesizing protein 2/3/4"/>
    <property type="match status" value="1"/>
</dbReference>
<evidence type="ECO:0000256" key="4">
    <source>
        <dbReference type="ARBA" id="ARBA00022691"/>
    </source>
</evidence>
<dbReference type="PANTHER" id="PTHR23245">
    <property type="entry name" value="TRNA METHYLTRANSFERASE"/>
    <property type="match status" value="1"/>
</dbReference>
<dbReference type="InterPro" id="IPR056744">
    <property type="entry name" value="TRM5/TYW2-like_N"/>
</dbReference>
<dbReference type="Pfam" id="PF02475">
    <property type="entry name" value="TRM5-TYW2_MTfase"/>
    <property type="match status" value="1"/>
</dbReference>
<dbReference type="Pfam" id="PF25133">
    <property type="entry name" value="TYW2_N_2"/>
    <property type="match status" value="1"/>
</dbReference>
<dbReference type="GO" id="GO:0008175">
    <property type="term" value="F:tRNA methyltransferase activity"/>
    <property type="evidence" value="ECO:0007669"/>
    <property type="project" value="TreeGrafter"/>
</dbReference>
<dbReference type="GO" id="GO:0002939">
    <property type="term" value="P:tRNA N1-guanine methylation"/>
    <property type="evidence" value="ECO:0007669"/>
    <property type="project" value="TreeGrafter"/>
</dbReference>
<dbReference type="Gene3D" id="3.40.50.150">
    <property type="entry name" value="Vaccinia Virus protein VP39"/>
    <property type="match status" value="1"/>
</dbReference>
<dbReference type="GO" id="GO:0005737">
    <property type="term" value="C:cytoplasm"/>
    <property type="evidence" value="ECO:0007669"/>
    <property type="project" value="TreeGrafter"/>
</dbReference>
<dbReference type="RefSeq" id="WP_229112252.1">
    <property type="nucleotide sequence ID" value="NZ_CP064787.1"/>
</dbReference>
<dbReference type="InterPro" id="IPR029063">
    <property type="entry name" value="SAM-dependent_MTases_sf"/>
</dbReference>
<evidence type="ECO:0000256" key="2">
    <source>
        <dbReference type="ARBA" id="ARBA00022603"/>
    </source>
</evidence>
<dbReference type="EMBL" id="CP064787">
    <property type="protein sequence ID" value="QSG05900.1"/>
    <property type="molecule type" value="Genomic_DNA"/>
</dbReference>
<dbReference type="Gene3D" id="3.30.70.2580">
    <property type="match status" value="1"/>
</dbReference>
<dbReference type="InterPro" id="IPR040601">
    <property type="entry name" value="Trm5a/b_N"/>
</dbReference>
<evidence type="ECO:0000256" key="3">
    <source>
        <dbReference type="ARBA" id="ARBA00022679"/>
    </source>
</evidence>
<sequence length="327" mass="36289">MERPCVRVAREDGEATRQRLDDADLLDHDHEIVHEDGELFLPVVDPAAVPADLSVVPRDVPVREGQTLPADLLGFEPTYERLGDIVIVDEDDDERAREVAAAIMESSIPAETVLNRASKVKGEQRVREWDVLAGDGTETVHREYGSEFLVDVAEMYFSPRLATERHRVVQQIESGERFFDMFAGVGPFVIPAARRGATAVGVDINEIAIEYLRANAERNGVADRVTAIAGDARETTGEYAGWADRLVMNLPHSADEFLDTAVELAGEDCVLHYYDIQHEDDPYGPGEAAIREAAEPAGYDVEVETRHTVRSYAPHELNVCLDVRLTR</sequence>
<keyword evidence="2 7" id="KW-0489">Methyltransferase</keyword>
<evidence type="ECO:0000313" key="8">
    <source>
        <dbReference type="Proteomes" id="UP000663525"/>
    </source>
</evidence>
<dbReference type="AlphaFoldDB" id="A0A897MUT1"/>
<gene>
    <name evidence="7" type="primary">trm52</name>
    <name evidence="7" type="ORF">HSR121_1561</name>
</gene>
<evidence type="ECO:0000313" key="7">
    <source>
        <dbReference type="EMBL" id="QSG05900.1"/>
    </source>
</evidence>
<evidence type="ECO:0000256" key="1">
    <source>
        <dbReference type="ARBA" id="ARBA00022490"/>
    </source>
</evidence>
<keyword evidence="3 7" id="KW-0808">Transferase</keyword>
<dbReference type="Pfam" id="PF18093">
    <property type="entry name" value="Trm5_N"/>
    <property type="match status" value="1"/>
</dbReference>
<organism evidence="7 8">
    <name type="scientific">Halapricum desulfuricans</name>
    <dbReference type="NCBI Taxonomy" id="2841257"/>
    <lineage>
        <taxon>Archaea</taxon>
        <taxon>Methanobacteriati</taxon>
        <taxon>Methanobacteriota</taxon>
        <taxon>Stenosarchaea group</taxon>
        <taxon>Halobacteria</taxon>
        <taxon>Halobacteriales</taxon>
        <taxon>Haloarculaceae</taxon>
        <taxon>Halapricum</taxon>
    </lineage>
</organism>